<keyword evidence="2" id="KW-1185">Reference proteome</keyword>
<dbReference type="EMBL" id="CM055108">
    <property type="protein sequence ID" value="KAJ7524383.1"/>
    <property type="molecule type" value="Genomic_DNA"/>
</dbReference>
<gene>
    <name evidence="1" type="ORF">O6H91_17G002800</name>
</gene>
<accession>A0ACC2B3M2</accession>
<evidence type="ECO:0000313" key="2">
    <source>
        <dbReference type="Proteomes" id="UP001162992"/>
    </source>
</evidence>
<dbReference type="Proteomes" id="UP001162992">
    <property type="component" value="Chromosome 17"/>
</dbReference>
<comment type="caution">
    <text evidence="1">The sequence shown here is derived from an EMBL/GenBank/DDBJ whole genome shotgun (WGS) entry which is preliminary data.</text>
</comment>
<name>A0ACC2B3M2_DIPCM</name>
<proteinExistence type="predicted"/>
<reference evidence="2" key="1">
    <citation type="journal article" date="2024" name="Proc. Natl. Acad. Sci. U.S.A.">
        <title>Extraordinary preservation of gene collinearity over three hundred million years revealed in homosporous lycophytes.</title>
        <authorList>
            <person name="Li C."/>
            <person name="Wickell D."/>
            <person name="Kuo L.Y."/>
            <person name="Chen X."/>
            <person name="Nie B."/>
            <person name="Liao X."/>
            <person name="Peng D."/>
            <person name="Ji J."/>
            <person name="Jenkins J."/>
            <person name="Williams M."/>
            <person name="Shu S."/>
            <person name="Plott C."/>
            <person name="Barry K."/>
            <person name="Rajasekar S."/>
            <person name="Grimwood J."/>
            <person name="Han X."/>
            <person name="Sun S."/>
            <person name="Hou Z."/>
            <person name="He W."/>
            <person name="Dai G."/>
            <person name="Sun C."/>
            <person name="Schmutz J."/>
            <person name="Leebens-Mack J.H."/>
            <person name="Li F.W."/>
            <person name="Wang L."/>
        </authorList>
    </citation>
    <scope>NUCLEOTIDE SEQUENCE [LARGE SCALE GENOMIC DNA]</scope>
    <source>
        <strain evidence="2">cv. PW_Plant_1</strain>
    </source>
</reference>
<sequence>MAMDVSSGGIRNAVQDLFNLYLGTNVHSRSEAAVAIANDPAAPYSKLRKKVSASGRPLPPSNDQFCVDFLQLQSQFMDPDQVQTATEAVLAALLVQCSSHTGQLDFLLFALTALKGMAAVRWDAFVPLFLQTAATAEGAGSQNGHGSVASLSASAVTSNPSGENPNLSGRDSSAAVKEKKLVTWLRPLVCRVLLTALESDLSALTYFEMLCHMVGWINTLVSKENDASEAVGSYQYNQCKMECTAWLYYCLDVIKALIDDSRCRVPFYALLHDQTQLSIDYWPEDGALLGLFLEVHRGRDKIALHMLMLDHHLHCPTFATLRMAAFTYPSKIGEAVFGEDVAAGVQRDSLDWERALRCLRHGLRTNPSADLWRRVLLHAPRYRQQLQQQPVAARAGPISWTQPGPVFSADMTCEAVVDRIMELMQPLSLGNTLTGAGSVSMTENGRWQEWLIFADLFYFLMRSGYLDFLEFIDRLAVRFASGEQSVLRSNHVTWLLAQVFRLETVTQSLGADSKKVETTQKILSFHMAERPADQASNVTPQNMLLDFVGSSQILRLWAINRSMMEHLTGNRMPEHIQKGKAIDEWWKQVVKGERSLDYSNLDDKSMGMVWVLSHTMTQPVCDAIMSWMNSNGVKEMILPGQIGERLAIIHETHPLPITLLSGLSLHLCMRLINQIEDQIFTGPIVLSVAMLETYVRLLLVAPQTLFRHHVNGMMQKYQSGMGKAGVSLLLFELLNYRLIPLYRFHGKIKQLIFDIAKIIISVKSKRGDHRLFRLAENLCINLILSLREVTLIKKELKGAATDFTETLNRMMVVNLALTLKTRGIAEFEQIIILQPALDQILASSQHTWSEKTMRHFPPLLHDALINRTDKRMHVIQTWQQIETTVTHHCRQLLSPTTDASYVITFLNHGFPQHRQYLCAAAWVLMDGRPESINLANLGRTLKEFSPEEVTTNVYTMVDVLLHHTQLQLQHGHSQQNLLLRASACLAQFMWAQELLPFDIVLLALTDRDDDTHALRLVVGLLLDQPEFQQRVQHYCLHRGQQDHWINTGPFQRPEPQQALGNHLAGKDRYPLFFDDMCVRALPVLPLIIHRLIENEATETAERVLVAYSPLLLYHPARFSFVRDTLAYFYCHLPNKLIIRLLSTLDLSKIPFSEAFLQHVRSINSGGCPPPDYFVNLLVSLVNNIIPPIASKPRQSFAGMENSQASSRFGPIRIQATTPSSPSDVQKPFYQYQDPGSYSQLLLETAVVELLSLPPPVDKIVSMLVQIAVRVPTPLSQIQGSSTQNLANSNPKSPLLPTSPPAVADNTNASSSSPSSNLSLASSSIVSQTLSPLMIQACGLLLTQLPTAFHKFFYEETVGIIKGCWWLTDSTKSSQEVEAAFGYTVWDPMWAVQDGTSTVVGNTVALLHAFGANLPFEWLEGMHAVINLQRPIRSVAQLRLAFRIMGPLLPRLAISRPLFQKTLALLFTIMAEVFGPSSQVCSTSDISEISDLIDFLHHAVMYEVQGAGQNSGKPKLETLTLCSKAVERLHPNLQKLFIHLTINPHLSIYAATHPKFAQRSSSSPHLGTM</sequence>
<organism evidence="1 2">
    <name type="scientific">Diphasiastrum complanatum</name>
    <name type="common">Issler's clubmoss</name>
    <name type="synonym">Lycopodium complanatum</name>
    <dbReference type="NCBI Taxonomy" id="34168"/>
    <lineage>
        <taxon>Eukaryota</taxon>
        <taxon>Viridiplantae</taxon>
        <taxon>Streptophyta</taxon>
        <taxon>Embryophyta</taxon>
        <taxon>Tracheophyta</taxon>
        <taxon>Lycopodiopsida</taxon>
        <taxon>Lycopodiales</taxon>
        <taxon>Lycopodiaceae</taxon>
        <taxon>Lycopodioideae</taxon>
        <taxon>Diphasiastrum</taxon>
    </lineage>
</organism>
<evidence type="ECO:0000313" key="1">
    <source>
        <dbReference type="EMBL" id="KAJ7524383.1"/>
    </source>
</evidence>
<protein>
    <submittedName>
        <fullName evidence="1">Uncharacterized protein</fullName>
    </submittedName>
</protein>